<evidence type="ECO:0000313" key="3">
    <source>
        <dbReference type="Proteomes" id="UP000238937"/>
    </source>
</evidence>
<dbReference type="RefSeq" id="WP_106309673.1">
    <property type="nucleotide sequence ID" value="NZ_PVWO01000356.1"/>
</dbReference>
<organism evidence="2 3">
    <name type="scientific">Chamaesiphon polymorphus CCALA 037</name>
    <dbReference type="NCBI Taxonomy" id="2107692"/>
    <lineage>
        <taxon>Bacteria</taxon>
        <taxon>Bacillati</taxon>
        <taxon>Cyanobacteriota</taxon>
        <taxon>Cyanophyceae</taxon>
        <taxon>Gomontiellales</taxon>
        <taxon>Chamaesiphonaceae</taxon>
        <taxon>Chamaesiphon</taxon>
    </lineage>
</organism>
<protein>
    <recommendedName>
        <fullName evidence="1">N-acetyltransferase domain-containing protein</fullName>
    </recommendedName>
</protein>
<dbReference type="SUPFAM" id="SSF55729">
    <property type="entry name" value="Acyl-CoA N-acyltransferases (Nat)"/>
    <property type="match status" value="1"/>
</dbReference>
<dbReference type="InterPro" id="IPR016181">
    <property type="entry name" value="Acyl_CoA_acyltransferase"/>
</dbReference>
<proteinExistence type="predicted"/>
<dbReference type="OrthoDB" id="570573at2"/>
<name>A0A2T1G2W9_9CYAN</name>
<sequence length="249" mass="29390">MKSKHIPISLEEFELMEHPFGWKAEYFDGKAHLTPREYLVRTQLKLLPQAIFRSDRVVLVDPSLQEQMIETFLEAFEDSVEFCDWSSNLFHTHARKNITNYFQGVRGKPHPVSRMVLEPNSDRIIGLALFVENREEGVELDLLLVKPSDQRMGIATQMVASAIDSLYADGVRDLRSGYHICNDLSRAWHHSLGFEDVPEYFHCKLKAAWYRHEIWRREQLGKIERIEELRTEKDRWDRLVQELEMCEPF</sequence>
<feature type="domain" description="N-acetyltransferase" evidence="1">
    <location>
        <begin position="67"/>
        <end position="215"/>
    </location>
</feature>
<dbReference type="PROSITE" id="PS51186">
    <property type="entry name" value="GNAT"/>
    <property type="match status" value="1"/>
</dbReference>
<dbReference type="InterPro" id="IPR000182">
    <property type="entry name" value="GNAT_dom"/>
</dbReference>
<reference evidence="2 3" key="1">
    <citation type="submission" date="2018-03" db="EMBL/GenBank/DDBJ databases">
        <title>The ancient ancestry and fast evolution of plastids.</title>
        <authorList>
            <person name="Moore K.R."/>
            <person name="Magnabosco C."/>
            <person name="Momper L."/>
            <person name="Gold D.A."/>
            <person name="Bosak T."/>
            <person name="Fournier G.P."/>
        </authorList>
    </citation>
    <scope>NUCLEOTIDE SEQUENCE [LARGE SCALE GENOMIC DNA]</scope>
    <source>
        <strain evidence="2 3">CCALA 037</strain>
    </source>
</reference>
<dbReference type="Proteomes" id="UP000238937">
    <property type="component" value="Unassembled WGS sequence"/>
</dbReference>
<dbReference type="Pfam" id="PF00583">
    <property type="entry name" value="Acetyltransf_1"/>
    <property type="match status" value="1"/>
</dbReference>
<dbReference type="GO" id="GO:0016747">
    <property type="term" value="F:acyltransferase activity, transferring groups other than amino-acyl groups"/>
    <property type="evidence" value="ECO:0007669"/>
    <property type="project" value="InterPro"/>
</dbReference>
<dbReference type="EMBL" id="PVWO01000356">
    <property type="protein sequence ID" value="PSB51510.1"/>
    <property type="molecule type" value="Genomic_DNA"/>
</dbReference>
<dbReference type="CDD" id="cd04301">
    <property type="entry name" value="NAT_SF"/>
    <property type="match status" value="1"/>
</dbReference>
<evidence type="ECO:0000313" key="2">
    <source>
        <dbReference type="EMBL" id="PSB51510.1"/>
    </source>
</evidence>
<dbReference type="Gene3D" id="3.40.630.30">
    <property type="match status" value="1"/>
</dbReference>
<comment type="caution">
    <text evidence="2">The sequence shown here is derived from an EMBL/GenBank/DDBJ whole genome shotgun (WGS) entry which is preliminary data.</text>
</comment>
<gene>
    <name evidence="2" type="ORF">C7B77_21530</name>
</gene>
<keyword evidence="3" id="KW-1185">Reference proteome</keyword>
<dbReference type="AlphaFoldDB" id="A0A2T1G2W9"/>
<accession>A0A2T1G2W9</accession>
<evidence type="ECO:0000259" key="1">
    <source>
        <dbReference type="PROSITE" id="PS51186"/>
    </source>
</evidence>